<keyword evidence="1" id="KW-1133">Transmembrane helix</keyword>
<evidence type="ECO:0000256" key="1">
    <source>
        <dbReference type="SAM" id="Phobius"/>
    </source>
</evidence>
<feature type="transmembrane region" description="Helical" evidence="1">
    <location>
        <begin position="16"/>
        <end position="39"/>
    </location>
</feature>
<dbReference type="OrthoDB" id="4942at2"/>
<protein>
    <submittedName>
        <fullName evidence="2">Uncharacterized protein</fullName>
    </submittedName>
</protein>
<dbReference type="RefSeq" id="WP_006583165.1">
    <property type="nucleotide sequence ID" value="NZ_CM001377.1"/>
</dbReference>
<keyword evidence="1" id="KW-0472">Membrane</keyword>
<proteinExistence type="predicted"/>
<dbReference type="HOGENOM" id="CLU_1792417_0_0_0"/>
<name>H0UQ42_9BACT</name>
<accession>H0UQ42</accession>
<evidence type="ECO:0000313" key="2">
    <source>
        <dbReference type="EMBL" id="EHM09671.1"/>
    </source>
</evidence>
<reference evidence="2 3" key="1">
    <citation type="submission" date="2011-10" db="EMBL/GenBank/DDBJ databases">
        <title>The Noncontiguous Finished genome of Thermanaerovibrio velox DSM 12556.</title>
        <authorList>
            <consortium name="US DOE Joint Genome Institute (JGI-PGF)"/>
            <person name="Lucas S."/>
            <person name="Copeland A."/>
            <person name="Lapidus A."/>
            <person name="Glavina del Rio T."/>
            <person name="Dalin E."/>
            <person name="Tice H."/>
            <person name="Bruce D."/>
            <person name="Goodwin L."/>
            <person name="Pitluck S."/>
            <person name="Peters L."/>
            <person name="Mikhailova N."/>
            <person name="Teshima H."/>
            <person name="Kyrpides N."/>
            <person name="Mavromatis K."/>
            <person name="Ivanova N."/>
            <person name="Markowitz V."/>
            <person name="Cheng J.-F."/>
            <person name="Hugenholtz P."/>
            <person name="Woyke T."/>
            <person name="Wu D."/>
            <person name="Spring S."/>
            <person name="Brambilla E.-M."/>
            <person name="Klenk H.-P."/>
            <person name="Eisen J.A."/>
        </authorList>
    </citation>
    <scope>NUCLEOTIDE SEQUENCE [LARGE SCALE GENOMIC DNA]</scope>
    <source>
        <strain evidence="2 3">DSM 12556</strain>
    </source>
</reference>
<keyword evidence="3" id="KW-1185">Reference proteome</keyword>
<dbReference type="AlphaFoldDB" id="H0UQ42"/>
<organism evidence="2 3">
    <name type="scientific">Thermanaerovibrio velox DSM 12556</name>
    <dbReference type="NCBI Taxonomy" id="926567"/>
    <lineage>
        <taxon>Bacteria</taxon>
        <taxon>Thermotogati</taxon>
        <taxon>Synergistota</taxon>
        <taxon>Synergistia</taxon>
        <taxon>Synergistales</taxon>
        <taxon>Synergistaceae</taxon>
        <taxon>Thermanaerovibrio</taxon>
    </lineage>
</organism>
<evidence type="ECO:0000313" key="3">
    <source>
        <dbReference type="Proteomes" id="UP000005730"/>
    </source>
</evidence>
<sequence length="148" mass="16834">MRDLIRKVLSRDKSVLALYAGAFVLFLMSLWVFGAGSFVDRLEVFDAVSCADLSDSMEPQEVSSEFPGDVRQVCIFFRYRSPGEEQVVIIWSHRGKVIQKEMLTLHKGDGRKAFYLLKEDGSPLPPGDYDVSVIWGIRRLGSVRFKVR</sequence>
<keyword evidence="1" id="KW-0812">Transmembrane</keyword>
<dbReference type="Proteomes" id="UP000005730">
    <property type="component" value="Chromosome"/>
</dbReference>
<gene>
    <name evidence="2" type="ORF">TheveDRAFT_0510</name>
</gene>
<dbReference type="eggNOG" id="ENOG503381I">
    <property type="taxonomic scope" value="Bacteria"/>
</dbReference>
<dbReference type="STRING" id="926567.TheveDRAFT_0510"/>
<dbReference type="EMBL" id="CM001377">
    <property type="protein sequence ID" value="EHM09671.1"/>
    <property type="molecule type" value="Genomic_DNA"/>
</dbReference>